<feature type="region of interest" description="Disordered" evidence="1">
    <location>
        <begin position="459"/>
        <end position="503"/>
    </location>
</feature>
<dbReference type="InterPro" id="IPR050817">
    <property type="entry name" value="DjlA_DnaK_co-chaperone"/>
</dbReference>
<feature type="domain" description="J" evidence="2">
    <location>
        <begin position="9"/>
        <end position="75"/>
    </location>
</feature>
<feature type="region of interest" description="Disordered" evidence="1">
    <location>
        <begin position="151"/>
        <end position="267"/>
    </location>
</feature>
<feature type="compositionally biased region" description="Low complexity" evidence="1">
    <location>
        <begin position="306"/>
        <end position="317"/>
    </location>
</feature>
<evidence type="ECO:0000313" key="4">
    <source>
        <dbReference type="Proteomes" id="UP000243515"/>
    </source>
</evidence>
<dbReference type="CDD" id="cd06257">
    <property type="entry name" value="DnaJ"/>
    <property type="match status" value="1"/>
</dbReference>
<dbReference type="PROSITE" id="PS00636">
    <property type="entry name" value="DNAJ_1"/>
    <property type="match status" value="1"/>
</dbReference>
<dbReference type="OrthoDB" id="10265645at2759"/>
<dbReference type="Gene3D" id="1.10.287.110">
    <property type="entry name" value="DnaJ domain"/>
    <property type="match status" value="1"/>
</dbReference>
<dbReference type="InterPro" id="IPR001623">
    <property type="entry name" value="DnaJ_domain"/>
</dbReference>
<comment type="caution">
    <text evidence="3">The sequence shown here is derived from an EMBL/GenBank/DDBJ whole genome shotgun (WGS) entry which is preliminary data.</text>
</comment>
<proteinExistence type="predicted"/>
<keyword evidence="4" id="KW-1185">Reference proteome</keyword>
<accession>A0A232M4R9</accession>
<feature type="compositionally biased region" description="Basic residues" evidence="1">
    <location>
        <begin position="368"/>
        <end position="377"/>
    </location>
</feature>
<dbReference type="AlphaFoldDB" id="A0A232M4R9"/>
<feature type="compositionally biased region" description="Polar residues" evidence="1">
    <location>
        <begin position="640"/>
        <end position="652"/>
    </location>
</feature>
<feature type="region of interest" description="Disordered" evidence="1">
    <location>
        <begin position="287"/>
        <end position="377"/>
    </location>
</feature>
<feature type="compositionally biased region" description="Basic and acidic residues" evidence="1">
    <location>
        <begin position="467"/>
        <end position="479"/>
    </location>
</feature>
<feature type="compositionally biased region" description="Polar residues" evidence="1">
    <location>
        <begin position="568"/>
        <end position="581"/>
    </location>
</feature>
<feature type="region of interest" description="Disordered" evidence="1">
    <location>
        <begin position="528"/>
        <end position="734"/>
    </location>
</feature>
<feature type="compositionally biased region" description="Polar residues" evidence="1">
    <location>
        <begin position="86"/>
        <end position="105"/>
    </location>
</feature>
<dbReference type="Proteomes" id="UP000243515">
    <property type="component" value="Unassembled WGS sequence"/>
</dbReference>
<evidence type="ECO:0000259" key="2">
    <source>
        <dbReference type="PROSITE" id="PS50076"/>
    </source>
</evidence>
<feature type="compositionally biased region" description="Basic and acidic residues" evidence="1">
    <location>
        <begin position="705"/>
        <end position="718"/>
    </location>
</feature>
<feature type="region of interest" description="Disordered" evidence="1">
    <location>
        <begin position="81"/>
        <end position="127"/>
    </location>
</feature>
<dbReference type="FunFam" id="1.10.287.110:FF:000096">
    <property type="entry name" value="DnaJ domain protein"/>
    <property type="match status" value="1"/>
</dbReference>
<dbReference type="InterPro" id="IPR036869">
    <property type="entry name" value="J_dom_sf"/>
</dbReference>
<name>A0A232M4R9_9EURO</name>
<organism evidence="3 4">
    <name type="scientific">Elaphomyces granulatus</name>
    <dbReference type="NCBI Taxonomy" id="519963"/>
    <lineage>
        <taxon>Eukaryota</taxon>
        <taxon>Fungi</taxon>
        <taxon>Dikarya</taxon>
        <taxon>Ascomycota</taxon>
        <taxon>Pezizomycotina</taxon>
        <taxon>Eurotiomycetes</taxon>
        <taxon>Eurotiomycetidae</taxon>
        <taxon>Eurotiales</taxon>
        <taxon>Elaphomycetaceae</taxon>
        <taxon>Elaphomyces</taxon>
    </lineage>
</organism>
<gene>
    <name evidence="3" type="ORF">Egran_00864</name>
</gene>
<protein>
    <recommendedName>
        <fullName evidence="2">J domain-containing protein</fullName>
    </recommendedName>
</protein>
<evidence type="ECO:0000313" key="3">
    <source>
        <dbReference type="EMBL" id="OXV11379.1"/>
    </source>
</evidence>
<dbReference type="Pfam" id="PF00226">
    <property type="entry name" value="DnaJ"/>
    <property type="match status" value="1"/>
</dbReference>
<sequence length="947" mass="105371">MVKIDVRRDYYADLGLKIGAIPDEIKKQFKKLALKYHPDRNPGKEAEFITKFQLIQAAHEVLSDPQQRMKYDTERLRAGYGKLYGPSQNPLRRSSTSNYPSSAAKTSKPFPQRPPQQATPSAGAQRYANYAKASPQKMFDEGQTRADAFRGFQGMKPGWSKFDPFTGMPSSHQADKTAPNSMPPGQAQRPQSAYDHYRNPPPQPSSGPSRSQSTRKKHGFAPGNPIADEPMARTYSNMSHRSQANPSPPFDGIHSSKTKTSAEPFSSSQAYYREEFIIPEFERQSSQYATTGGEKTYFSSAGLGHSASVRVSPGSPRSRPRTNPPSPKSPPSGRHHSASPKLKADRNYGFPSSTSSSDLDEDIVKPKATPKSRIRPHNKYSDFYSAQDWNPGPGEDSLAYPNMYFPYYLRRRSCFIPRPHSSLYDYVDLHTDNEYCQGHDSDSAAHPNRSYRRYYQPETATQSQYEGHGDPAKFHDKGFSKHSSHLFDGPMAGKTPLNGEFKSKSHDNLNKSFSASYWQATFDRSDPFAKAPLNKDQSSRSRTSPNRDRSHGSTEQSKAVPMTESRSEQPQMQAKHSTNGWTHLKDASWRAPHSEGPPQQANSRRTRSPKNPANPTAKPTVIPQPASVTTEAQEEEITIGNKTDGTFATEPSNDPEAMEIDEPVSNSASEPAVAGSNPSVESRHVPGEPSRPEWQPSMMGGQDTQKPDSAHLPTKHEPAPPSLNGNKTNGIGGQDGLFDLNNMSNVAPFTATNSNGIVDLGDIHANLPFESRSSNQNGIRHSARPREHQPPNPPKRPRQPPLAPVPGSHQLVLPRKAWDRYVSEFNTYMREWNDFNKRIIQHFNARQEAVETGLSPRWISAVGDSNRIVIDTGDGRPDPGIASDQVNSDDSLVPGRAAGGFTAYFRAVEEDMRAQTHWHCAWELHRECLLELDELRQWIRNGGKVLV</sequence>
<feature type="compositionally biased region" description="Pro residues" evidence="1">
    <location>
        <begin position="790"/>
        <end position="804"/>
    </location>
</feature>
<feature type="compositionally biased region" description="Polar residues" evidence="1">
    <location>
        <begin position="234"/>
        <end position="245"/>
    </location>
</feature>
<feature type="region of interest" description="Disordered" evidence="1">
    <location>
        <begin position="768"/>
        <end position="809"/>
    </location>
</feature>
<feature type="compositionally biased region" description="Polar residues" evidence="1">
    <location>
        <begin position="258"/>
        <end position="267"/>
    </location>
</feature>
<dbReference type="InterPro" id="IPR018253">
    <property type="entry name" value="DnaJ_domain_CS"/>
</dbReference>
<dbReference type="PROSITE" id="PS50076">
    <property type="entry name" value="DNAJ_2"/>
    <property type="match status" value="1"/>
</dbReference>
<dbReference type="EMBL" id="NPHW01002485">
    <property type="protein sequence ID" value="OXV11379.1"/>
    <property type="molecule type" value="Genomic_DNA"/>
</dbReference>
<feature type="compositionally biased region" description="Polar residues" evidence="1">
    <location>
        <begin position="597"/>
        <end position="614"/>
    </location>
</feature>
<evidence type="ECO:0000256" key="1">
    <source>
        <dbReference type="SAM" id="MobiDB-lite"/>
    </source>
</evidence>
<dbReference type="PRINTS" id="PR00625">
    <property type="entry name" value="JDOMAIN"/>
</dbReference>
<reference evidence="3 4" key="1">
    <citation type="journal article" date="2015" name="Environ. Microbiol.">
        <title>Metagenome sequence of Elaphomyces granulatus from sporocarp tissue reveals Ascomycota ectomycorrhizal fingerprints of genome expansion and a Proteobacteria-rich microbiome.</title>
        <authorList>
            <person name="Quandt C.A."/>
            <person name="Kohler A."/>
            <person name="Hesse C.N."/>
            <person name="Sharpton T.J."/>
            <person name="Martin F."/>
            <person name="Spatafora J.W."/>
        </authorList>
    </citation>
    <scope>NUCLEOTIDE SEQUENCE [LARGE SCALE GENOMIC DNA]</scope>
    <source>
        <strain evidence="3 4">OSC145934</strain>
    </source>
</reference>
<dbReference type="SMART" id="SM00271">
    <property type="entry name" value="DnaJ"/>
    <property type="match status" value="1"/>
</dbReference>
<dbReference type="SUPFAM" id="SSF46565">
    <property type="entry name" value="Chaperone J-domain"/>
    <property type="match status" value="1"/>
</dbReference>
<dbReference type="PANTHER" id="PTHR24074">
    <property type="entry name" value="CO-CHAPERONE PROTEIN DJLA"/>
    <property type="match status" value="1"/>
</dbReference>